<gene>
    <name evidence="1" type="ORF">O181_076960</name>
</gene>
<sequence length="641" mass="73703">MPALGPTRLRFSADEPSSLVFHEVEEEGLDIPIDRDCPSWPAGGMLLSSDKQNPQRTLRIIRSIIVCLSSWTDLAKFHPSSSHQQQHFVNQFNSMLYYHLSVRLGYTVEHSFGSSRTIYPTDHPNRSNPSSSEILSIDTLERALEKTKANQKTMITNAFQSVNNWKDFARVKHSIDRQWKTGFGQLGLIVYSRNPHVIGRWKFDADHNYWAFNTKSGQLKVGQANISQPGCSRKWITSVIHRHSHLEASGPYLVATNRAHEFLIWKKFDNSSDIDYAPANLFQQQDLIDDKGRRIGWEKSNSTPIFKLSRIIHTPQLCLCFKARAPYLATGSMLGRAIYVWDMQTGELVEKYDVAEASWMSYIELDQNYIFLAESTSLGVYDRKSRRLLYRLGPTLNFTPREWAGIHHDVQGGHLVALSHEAQIIWSPRYNQGFQSDKFVVMSLAHPNVAARNVCVENGRAAFSLVWFDNEGMKESIFLLNLRAWTDYADFMKNPPQLIVVVKMVPSIEPTSRIEMDSCAIYFNTSGPVLDRDNEMYDCWKTSNQGKFSTWDTQSSTFHQPWLDSRGQVLCDHHILDPHPQVQLDSLSRQNWVDATALWNNHLWDLNGADGNWCSSIFKYTFYLDHKDIADKRQDCTFIEF</sequence>
<comment type="caution">
    <text evidence="1">The sequence shown here is derived from an EMBL/GenBank/DDBJ whole genome shotgun (WGS) entry which is preliminary data.</text>
</comment>
<dbReference type="OrthoDB" id="550575at2759"/>
<accession>A0A9Q3FH68</accession>
<organism evidence="1 2">
    <name type="scientific">Austropuccinia psidii MF-1</name>
    <dbReference type="NCBI Taxonomy" id="1389203"/>
    <lineage>
        <taxon>Eukaryota</taxon>
        <taxon>Fungi</taxon>
        <taxon>Dikarya</taxon>
        <taxon>Basidiomycota</taxon>
        <taxon>Pucciniomycotina</taxon>
        <taxon>Pucciniomycetes</taxon>
        <taxon>Pucciniales</taxon>
        <taxon>Sphaerophragmiaceae</taxon>
        <taxon>Austropuccinia</taxon>
    </lineage>
</organism>
<name>A0A9Q3FH68_9BASI</name>
<keyword evidence="2" id="KW-1185">Reference proteome</keyword>
<evidence type="ECO:0000313" key="1">
    <source>
        <dbReference type="EMBL" id="MBW0537245.1"/>
    </source>
</evidence>
<protein>
    <submittedName>
        <fullName evidence="1">Uncharacterized protein</fullName>
    </submittedName>
</protein>
<proteinExistence type="predicted"/>
<dbReference type="EMBL" id="AVOT02041878">
    <property type="protein sequence ID" value="MBW0537245.1"/>
    <property type="molecule type" value="Genomic_DNA"/>
</dbReference>
<evidence type="ECO:0000313" key="2">
    <source>
        <dbReference type="Proteomes" id="UP000765509"/>
    </source>
</evidence>
<dbReference type="AlphaFoldDB" id="A0A9Q3FH68"/>
<dbReference type="SUPFAM" id="SSF101908">
    <property type="entry name" value="Putative isomerase YbhE"/>
    <property type="match status" value="1"/>
</dbReference>
<reference evidence="1" key="1">
    <citation type="submission" date="2021-03" db="EMBL/GenBank/DDBJ databases">
        <title>Draft genome sequence of rust myrtle Austropuccinia psidii MF-1, a brazilian biotype.</title>
        <authorList>
            <person name="Quecine M.C."/>
            <person name="Pachon D.M.R."/>
            <person name="Bonatelli M.L."/>
            <person name="Correr F.H."/>
            <person name="Franceschini L.M."/>
            <person name="Leite T.F."/>
            <person name="Margarido G.R.A."/>
            <person name="Almeida C.A."/>
            <person name="Ferrarezi J.A."/>
            <person name="Labate C.A."/>
        </authorList>
    </citation>
    <scope>NUCLEOTIDE SEQUENCE</scope>
    <source>
        <strain evidence="1">MF-1</strain>
    </source>
</reference>
<dbReference type="Proteomes" id="UP000765509">
    <property type="component" value="Unassembled WGS sequence"/>
</dbReference>